<dbReference type="Proteomes" id="UP001497522">
    <property type="component" value="Chromosome 19"/>
</dbReference>
<gene>
    <name evidence="1" type="ORF">CSSPJE1EN2_LOCUS12004</name>
</gene>
<organism evidence="1 2">
    <name type="scientific">Sphagnum jensenii</name>
    <dbReference type="NCBI Taxonomy" id="128206"/>
    <lineage>
        <taxon>Eukaryota</taxon>
        <taxon>Viridiplantae</taxon>
        <taxon>Streptophyta</taxon>
        <taxon>Embryophyta</taxon>
        <taxon>Bryophyta</taxon>
        <taxon>Sphagnophytina</taxon>
        <taxon>Sphagnopsida</taxon>
        <taxon>Sphagnales</taxon>
        <taxon>Sphagnaceae</taxon>
        <taxon>Sphagnum</taxon>
    </lineage>
</organism>
<evidence type="ECO:0000313" key="1">
    <source>
        <dbReference type="EMBL" id="CAK9869246.1"/>
    </source>
</evidence>
<proteinExistence type="predicted"/>
<dbReference type="PANTHER" id="PTHR33598:SF2">
    <property type="entry name" value="MAR-BINDING FILAMENT-LIKE PROTEIN"/>
    <property type="match status" value="1"/>
</dbReference>
<dbReference type="Pfam" id="PF05542">
    <property type="entry name" value="DUF760"/>
    <property type="match status" value="1"/>
</dbReference>
<reference evidence="1" key="1">
    <citation type="submission" date="2024-03" db="EMBL/GenBank/DDBJ databases">
        <authorList>
            <consortium name="ELIXIR-Norway"/>
            <consortium name="Elixir Norway"/>
        </authorList>
    </citation>
    <scope>NUCLEOTIDE SEQUENCE</scope>
</reference>
<accession>A0ABP1B2L1</accession>
<dbReference type="EMBL" id="OZ023720">
    <property type="protein sequence ID" value="CAK9869246.1"/>
    <property type="molecule type" value="Genomic_DNA"/>
</dbReference>
<dbReference type="InterPro" id="IPR008479">
    <property type="entry name" value="DUF760"/>
</dbReference>
<evidence type="ECO:0000313" key="2">
    <source>
        <dbReference type="Proteomes" id="UP001497522"/>
    </source>
</evidence>
<dbReference type="InterPro" id="IPR038071">
    <property type="entry name" value="UROD/MetE-like_sf"/>
</dbReference>
<keyword evidence="2" id="KW-1185">Reference proteome</keyword>
<sequence length="474" mass="51002">MSILPDPYSTLRNIPAKPGGSLRSAGLVTHQRAFGAAAAAAFHSFSSFVQGLGDGDRDRDGATRALVSDSGVSNRLWREPPETALLVTDKLTSARAVGIGGCAACFRDGEFGRAPQGTAAVTCSSSSGGAGGRLQKQFRQSRLRKSQLDRLGFDLSHDDFGRSALHNFHPEVSSRKDRPCGGPVALLGGFSGAFWDGAADSESTAREHVTAKDGASTEETSILLSLMQDIEPLDVSHISQDASADSMDAMKRTITGILGLMPSDQFQVTIEAFRKPLAKLLVSSMMTGYTLRNAEYRLSLQRSLDLSDEEGAMVDGLPVPTVGVDKEDTLRGRATGMESLVTVEPIEFQSAATSEFLEDTVDTKELKSVECLGPVSSEVANYIQQLQEKLLLTQKDLADCKQALTAMEMEGMVGEEQNNLLDYLRSREPDKLGIETVSILVGPITYLQLSRAEKSAPEDFDLLSLLDSILPVYK</sequence>
<dbReference type="PANTHER" id="PTHR33598">
    <property type="entry name" value="OS02G0833400 PROTEIN"/>
    <property type="match status" value="1"/>
</dbReference>
<name>A0ABP1B2L1_9BRYO</name>
<dbReference type="Gene3D" id="3.20.20.210">
    <property type="match status" value="1"/>
</dbReference>
<protein>
    <submittedName>
        <fullName evidence="1">Uncharacterized protein</fullName>
    </submittedName>
</protein>